<evidence type="ECO:0000313" key="2">
    <source>
        <dbReference type="Proteomes" id="UP000502433"/>
    </source>
</evidence>
<name>A0A6H2C004_DOLFA</name>
<accession>A0A6H2C004</accession>
<dbReference type="Proteomes" id="UP000502433">
    <property type="component" value="Chromosome"/>
</dbReference>
<gene>
    <name evidence="1" type="ORF">HGD76_10295</name>
</gene>
<proteinExistence type="predicted"/>
<dbReference type="EMBL" id="CP051206">
    <property type="protein sequence ID" value="QJB44508.1"/>
    <property type="molecule type" value="Genomic_DNA"/>
</dbReference>
<organism evidence="1 2">
    <name type="scientific">Dolichospermum flos-aquae CCAP 1403/13F</name>
    <dbReference type="NCBI Taxonomy" id="315271"/>
    <lineage>
        <taxon>Bacteria</taxon>
        <taxon>Bacillati</taxon>
        <taxon>Cyanobacteriota</taxon>
        <taxon>Cyanophyceae</taxon>
        <taxon>Nostocales</taxon>
        <taxon>Aphanizomenonaceae</taxon>
        <taxon>Dolichospermum</taxon>
    </lineage>
</organism>
<protein>
    <submittedName>
        <fullName evidence="1">Uncharacterized protein</fullName>
    </submittedName>
</protein>
<sequence>MSCTSLTAINAIASSDLSAIAQNPLSCASLTVINCDLMGKRSLNFHYLVIL</sequence>
<dbReference type="RefSeq" id="WP_168695719.1">
    <property type="nucleotide sequence ID" value="NZ_CP051206.1"/>
</dbReference>
<dbReference type="KEGG" id="dfs:HGD76_10295"/>
<reference evidence="1 2" key="1">
    <citation type="submission" date="2020-04" db="EMBL/GenBank/DDBJ databases">
        <title>Genome-Wide Identification of 5-Methylcytosine Sites in Bacterial Genomes By High-Throughput Sequencing of MspJI Restriction Fragments.</title>
        <authorList>
            <person name="Wu V."/>
        </authorList>
    </citation>
    <scope>NUCLEOTIDE SEQUENCE [LARGE SCALE GENOMIC DNA]</scope>
    <source>
        <strain evidence="1 2">CCAP 1403/13f</strain>
    </source>
</reference>
<evidence type="ECO:0000313" key="1">
    <source>
        <dbReference type="EMBL" id="QJB44508.1"/>
    </source>
</evidence>
<reference evidence="1 2" key="2">
    <citation type="submission" date="2020-04" db="EMBL/GenBank/DDBJ databases">
        <authorList>
            <person name="Fomenkov A."/>
            <person name="Anton B.P."/>
            <person name="Roberts R.J."/>
        </authorList>
    </citation>
    <scope>NUCLEOTIDE SEQUENCE [LARGE SCALE GENOMIC DNA]</scope>
    <source>
        <strain evidence="1 2">CCAP 1403/13f</strain>
    </source>
</reference>
<dbReference type="AlphaFoldDB" id="A0A6H2C004"/>